<keyword evidence="3" id="KW-1185">Reference proteome</keyword>
<feature type="compositionally biased region" description="Polar residues" evidence="1">
    <location>
        <begin position="109"/>
        <end position="129"/>
    </location>
</feature>
<dbReference type="AlphaFoldDB" id="A0A5C3Q753"/>
<organism evidence="2 3">
    <name type="scientific">Pterulicium gracile</name>
    <dbReference type="NCBI Taxonomy" id="1884261"/>
    <lineage>
        <taxon>Eukaryota</taxon>
        <taxon>Fungi</taxon>
        <taxon>Dikarya</taxon>
        <taxon>Basidiomycota</taxon>
        <taxon>Agaricomycotina</taxon>
        <taxon>Agaricomycetes</taxon>
        <taxon>Agaricomycetidae</taxon>
        <taxon>Agaricales</taxon>
        <taxon>Pleurotineae</taxon>
        <taxon>Pterulaceae</taxon>
        <taxon>Pterulicium</taxon>
    </lineage>
</organism>
<protein>
    <submittedName>
        <fullName evidence="2">Uncharacterized protein</fullName>
    </submittedName>
</protein>
<feature type="non-terminal residue" evidence="2">
    <location>
        <position position="129"/>
    </location>
</feature>
<dbReference type="EMBL" id="ML178846">
    <property type="protein sequence ID" value="TFK97621.1"/>
    <property type="molecule type" value="Genomic_DNA"/>
</dbReference>
<accession>A0A5C3Q753</accession>
<proteinExistence type="predicted"/>
<feature type="region of interest" description="Disordered" evidence="1">
    <location>
        <begin position="45"/>
        <end position="77"/>
    </location>
</feature>
<evidence type="ECO:0000313" key="3">
    <source>
        <dbReference type="Proteomes" id="UP000305067"/>
    </source>
</evidence>
<reference evidence="2 3" key="1">
    <citation type="journal article" date="2019" name="Nat. Ecol. Evol.">
        <title>Megaphylogeny resolves global patterns of mushroom evolution.</title>
        <authorList>
            <person name="Varga T."/>
            <person name="Krizsan K."/>
            <person name="Foldi C."/>
            <person name="Dima B."/>
            <person name="Sanchez-Garcia M."/>
            <person name="Sanchez-Ramirez S."/>
            <person name="Szollosi G.J."/>
            <person name="Szarkandi J.G."/>
            <person name="Papp V."/>
            <person name="Albert L."/>
            <person name="Andreopoulos W."/>
            <person name="Angelini C."/>
            <person name="Antonin V."/>
            <person name="Barry K.W."/>
            <person name="Bougher N.L."/>
            <person name="Buchanan P."/>
            <person name="Buyck B."/>
            <person name="Bense V."/>
            <person name="Catcheside P."/>
            <person name="Chovatia M."/>
            <person name="Cooper J."/>
            <person name="Damon W."/>
            <person name="Desjardin D."/>
            <person name="Finy P."/>
            <person name="Geml J."/>
            <person name="Haridas S."/>
            <person name="Hughes K."/>
            <person name="Justo A."/>
            <person name="Karasinski D."/>
            <person name="Kautmanova I."/>
            <person name="Kiss B."/>
            <person name="Kocsube S."/>
            <person name="Kotiranta H."/>
            <person name="LaButti K.M."/>
            <person name="Lechner B.E."/>
            <person name="Liimatainen K."/>
            <person name="Lipzen A."/>
            <person name="Lukacs Z."/>
            <person name="Mihaltcheva S."/>
            <person name="Morgado L.N."/>
            <person name="Niskanen T."/>
            <person name="Noordeloos M.E."/>
            <person name="Ohm R.A."/>
            <person name="Ortiz-Santana B."/>
            <person name="Ovrebo C."/>
            <person name="Racz N."/>
            <person name="Riley R."/>
            <person name="Savchenko A."/>
            <person name="Shiryaev A."/>
            <person name="Soop K."/>
            <person name="Spirin V."/>
            <person name="Szebenyi C."/>
            <person name="Tomsovsky M."/>
            <person name="Tulloss R.E."/>
            <person name="Uehling J."/>
            <person name="Grigoriev I.V."/>
            <person name="Vagvolgyi C."/>
            <person name="Papp T."/>
            <person name="Martin F.M."/>
            <person name="Miettinen O."/>
            <person name="Hibbett D.S."/>
            <person name="Nagy L.G."/>
        </authorList>
    </citation>
    <scope>NUCLEOTIDE SEQUENCE [LARGE SCALE GENOMIC DNA]</scope>
    <source>
        <strain evidence="2 3">CBS 309.79</strain>
    </source>
</reference>
<sequence>MASFGLQFDIDDRNDYARSLFMLDSRERSSIHMLLKMYQLALATVSGGGPSSSSNKSGRTHSEISPPPRSRIWGARKPAGTGTLAVASLLLALTGDDTAPARSAEAPTKQRTSLTVEGSSSTPSSEIQE</sequence>
<evidence type="ECO:0000313" key="2">
    <source>
        <dbReference type="EMBL" id="TFK97621.1"/>
    </source>
</evidence>
<gene>
    <name evidence="2" type="ORF">BDV98DRAFT_632206</name>
</gene>
<evidence type="ECO:0000256" key="1">
    <source>
        <dbReference type="SAM" id="MobiDB-lite"/>
    </source>
</evidence>
<dbReference type="Proteomes" id="UP000305067">
    <property type="component" value="Unassembled WGS sequence"/>
</dbReference>
<name>A0A5C3Q753_9AGAR</name>
<feature type="region of interest" description="Disordered" evidence="1">
    <location>
        <begin position="98"/>
        <end position="129"/>
    </location>
</feature>